<dbReference type="Pfam" id="PF02518">
    <property type="entry name" value="HATPase_c"/>
    <property type="match status" value="1"/>
</dbReference>
<dbReference type="Pfam" id="PF00512">
    <property type="entry name" value="HisKA"/>
    <property type="match status" value="1"/>
</dbReference>
<dbReference type="SMART" id="SM00304">
    <property type="entry name" value="HAMP"/>
    <property type="match status" value="1"/>
</dbReference>
<dbReference type="Gene3D" id="1.10.287.130">
    <property type="match status" value="1"/>
</dbReference>
<evidence type="ECO:0000259" key="14">
    <source>
        <dbReference type="PROSITE" id="PS50885"/>
    </source>
</evidence>
<feature type="transmembrane region" description="Helical" evidence="12">
    <location>
        <begin position="22"/>
        <end position="45"/>
    </location>
</feature>
<evidence type="ECO:0000256" key="6">
    <source>
        <dbReference type="ARBA" id="ARBA00022692"/>
    </source>
</evidence>
<keyword evidence="12" id="KW-0472">Membrane</keyword>
<dbReference type="InterPro" id="IPR004358">
    <property type="entry name" value="Sig_transdc_His_kin-like_C"/>
</dbReference>
<protein>
    <recommendedName>
        <fullName evidence="3">histidine kinase</fullName>
        <ecNumber evidence="3">2.7.13.3</ecNumber>
    </recommendedName>
</protein>
<comment type="subcellular location">
    <subcellularLocation>
        <location evidence="2">Cell membrane</location>
    </subcellularLocation>
</comment>
<dbReference type="InterPro" id="IPR003661">
    <property type="entry name" value="HisK_dim/P_dom"/>
</dbReference>
<dbReference type="InterPro" id="IPR036890">
    <property type="entry name" value="HATPase_C_sf"/>
</dbReference>
<keyword evidence="9" id="KW-0902">Two-component regulatory system</keyword>
<evidence type="ECO:0000256" key="8">
    <source>
        <dbReference type="ARBA" id="ARBA00022989"/>
    </source>
</evidence>
<evidence type="ECO:0000256" key="12">
    <source>
        <dbReference type="SAM" id="Phobius"/>
    </source>
</evidence>
<dbReference type="Gene3D" id="3.30.565.10">
    <property type="entry name" value="Histidine kinase-like ATPase, C-terminal domain"/>
    <property type="match status" value="1"/>
</dbReference>
<dbReference type="EMBL" id="JAANNP010000034">
    <property type="protein sequence ID" value="NHC15511.1"/>
    <property type="molecule type" value="Genomic_DNA"/>
</dbReference>
<dbReference type="PROSITE" id="PS50109">
    <property type="entry name" value="HIS_KIN"/>
    <property type="match status" value="1"/>
</dbReference>
<name>A0ABX0H0T2_9ACTN</name>
<dbReference type="InterPro" id="IPR007891">
    <property type="entry name" value="CHASE3"/>
</dbReference>
<dbReference type="PANTHER" id="PTHR43304:SF1">
    <property type="entry name" value="PAC DOMAIN-CONTAINING PROTEIN"/>
    <property type="match status" value="1"/>
</dbReference>
<evidence type="ECO:0000256" key="9">
    <source>
        <dbReference type="ARBA" id="ARBA00023012"/>
    </source>
</evidence>
<dbReference type="RefSeq" id="WP_166283979.1">
    <property type="nucleotide sequence ID" value="NZ_JAANNP010000034.1"/>
</dbReference>
<dbReference type="InterPro" id="IPR052162">
    <property type="entry name" value="Sensor_kinase/Photoreceptor"/>
</dbReference>
<evidence type="ECO:0000256" key="3">
    <source>
        <dbReference type="ARBA" id="ARBA00012438"/>
    </source>
</evidence>
<evidence type="ECO:0000259" key="13">
    <source>
        <dbReference type="PROSITE" id="PS50109"/>
    </source>
</evidence>
<evidence type="ECO:0000313" key="16">
    <source>
        <dbReference type="Proteomes" id="UP000800981"/>
    </source>
</evidence>
<accession>A0ABX0H0T2</accession>
<dbReference type="Pfam" id="PF05227">
    <property type="entry name" value="CHASE3"/>
    <property type="match status" value="1"/>
</dbReference>
<reference evidence="15 16" key="1">
    <citation type="submission" date="2020-03" db="EMBL/GenBank/DDBJ databases">
        <title>Two novel Motilibacter sp.</title>
        <authorList>
            <person name="Liu S."/>
        </authorList>
    </citation>
    <scope>NUCLEOTIDE SEQUENCE [LARGE SCALE GENOMIC DNA]</scope>
    <source>
        <strain evidence="15 16">E257</strain>
    </source>
</reference>
<evidence type="ECO:0000256" key="11">
    <source>
        <dbReference type="SAM" id="MobiDB-lite"/>
    </source>
</evidence>
<evidence type="ECO:0000256" key="7">
    <source>
        <dbReference type="ARBA" id="ARBA00022777"/>
    </source>
</evidence>
<evidence type="ECO:0000256" key="10">
    <source>
        <dbReference type="SAM" id="Coils"/>
    </source>
</evidence>
<dbReference type="SMART" id="SM00387">
    <property type="entry name" value="HATPase_c"/>
    <property type="match status" value="1"/>
</dbReference>
<keyword evidence="16" id="KW-1185">Reference proteome</keyword>
<comment type="caution">
    <text evidence="15">The sequence shown here is derived from an EMBL/GenBank/DDBJ whole genome shotgun (WGS) entry which is preliminary data.</text>
</comment>
<dbReference type="CDD" id="cd00082">
    <property type="entry name" value="HisKA"/>
    <property type="match status" value="1"/>
</dbReference>
<feature type="transmembrane region" description="Helical" evidence="12">
    <location>
        <begin position="201"/>
        <end position="224"/>
    </location>
</feature>
<evidence type="ECO:0000313" key="15">
    <source>
        <dbReference type="EMBL" id="NHC15511.1"/>
    </source>
</evidence>
<dbReference type="Proteomes" id="UP000800981">
    <property type="component" value="Unassembled WGS sequence"/>
</dbReference>
<dbReference type="SUPFAM" id="SSF55874">
    <property type="entry name" value="ATPase domain of HSP90 chaperone/DNA topoisomerase II/histidine kinase"/>
    <property type="match status" value="1"/>
</dbReference>
<feature type="coiled-coil region" evidence="10">
    <location>
        <begin position="270"/>
        <end position="311"/>
    </location>
</feature>
<feature type="domain" description="Histidine kinase" evidence="13">
    <location>
        <begin position="314"/>
        <end position="536"/>
    </location>
</feature>
<dbReference type="PANTHER" id="PTHR43304">
    <property type="entry name" value="PHYTOCHROME-LIKE PROTEIN CPH1"/>
    <property type="match status" value="1"/>
</dbReference>
<evidence type="ECO:0000256" key="5">
    <source>
        <dbReference type="ARBA" id="ARBA00022679"/>
    </source>
</evidence>
<dbReference type="EC" id="2.7.13.3" evidence="3"/>
<evidence type="ECO:0000256" key="1">
    <source>
        <dbReference type="ARBA" id="ARBA00000085"/>
    </source>
</evidence>
<comment type="catalytic activity">
    <reaction evidence="1">
        <text>ATP + protein L-histidine = ADP + protein N-phospho-L-histidine.</text>
        <dbReference type="EC" id="2.7.13.3"/>
    </reaction>
</comment>
<evidence type="ECO:0000256" key="2">
    <source>
        <dbReference type="ARBA" id="ARBA00004236"/>
    </source>
</evidence>
<keyword evidence="4" id="KW-0597">Phosphoprotein</keyword>
<organism evidence="15 16">
    <name type="scientific">Motilibacter deserti</name>
    <dbReference type="NCBI Taxonomy" id="2714956"/>
    <lineage>
        <taxon>Bacteria</taxon>
        <taxon>Bacillati</taxon>
        <taxon>Actinomycetota</taxon>
        <taxon>Actinomycetes</taxon>
        <taxon>Motilibacterales</taxon>
        <taxon>Motilibacteraceae</taxon>
        <taxon>Motilibacter</taxon>
    </lineage>
</organism>
<dbReference type="PRINTS" id="PR00344">
    <property type="entry name" value="BCTRLSENSOR"/>
</dbReference>
<proteinExistence type="predicted"/>
<keyword evidence="5" id="KW-0808">Transferase</keyword>
<keyword evidence="8 12" id="KW-1133">Transmembrane helix</keyword>
<feature type="domain" description="HAMP" evidence="14">
    <location>
        <begin position="226"/>
        <end position="278"/>
    </location>
</feature>
<dbReference type="InterPro" id="IPR036097">
    <property type="entry name" value="HisK_dim/P_sf"/>
</dbReference>
<dbReference type="Pfam" id="PF00672">
    <property type="entry name" value="HAMP"/>
    <property type="match status" value="1"/>
</dbReference>
<keyword evidence="7" id="KW-0418">Kinase</keyword>
<dbReference type="PROSITE" id="PS50885">
    <property type="entry name" value="HAMP"/>
    <property type="match status" value="1"/>
</dbReference>
<gene>
    <name evidence="15" type="ORF">G9H71_17160</name>
</gene>
<evidence type="ECO:0000256" key="4">
    <source>
        <dbReference type="ARBA" id="ARBA00022553"/>
    </source>
</evidence>
<dbReference type="InterPro" id="IPR003594">
    <property type="entry name" value="HATPase_dom"/>
</dbReference>
<dbReference type="SMART" id="SM00388">
    <property type="entry name" value="HisKA"/>
    <property type="match status" value="1"/>
</dbReference>
<dbReference type="Gene3D" id="6.10.340.10">
    <property type="match status" value="1"/>
</dbReference>
<keyword evidence="6 12" id="KW-0812">Transmembrane</keyword>
<dbReference type="InterPro" id="IPR005467">
    <property type="entry name" value="His_kinase_dom"/>
</dbReference>
<dbReference type="InterPro" id="IPR003660">
    <property type="entry name" value="HAMP_dom"/>
</dbReference>
<sequence length="566" mass="62125">MSAPQPPAPTSSRGAWSLRRRIGVLLGAVGVVLLGVVGASFVLLLQVRETQERVATDYFAATISSTESFTNLVNAETAVRGYALTGNTKDLEPLTPILRPETQSAAAQRRREILREVVAADPELNAAYRKATDDAVRWFRTWAEPVMDAVRLGGTTAVDTAEIERGRDLFDALRTDYTSYLEVLQSRRTEARESLQGQTNLLFGAVLASVLVVAVIAVGLWALLQRWVTRPVGELAAETRLVRSGDLRHEVAGTGPPEFVALGQDVDAMRRGIVAQLEEVERARAEIEDARVRLEAQAQDLQRSNRELEQFAYVASHDLQEPLRKVASFCQMLERRYKGQLDERADQYIAFAVDGAKRMQQLINDLLAFSRVGRISAGQTEVDLDTCLRHALRNLSSAIEESGAEVTSDPLPTVRGEGPLLTQVFQNLIGNAVKFRGEDAPRVHIGVRQEGGFWELCCRDNGIGIEPQYAERIFVIFQRLHPKDQYEGTGIGLALCRKIVEFHGGRIWIDTGGDEASGDGEKGRGTTFRWTLPVLSGDQPDQTVATGTFAGSSSVQGETRGTTSPV</sequence>
<keyword evidence="10" id="KW-0175">Coiled coil</keyword>
<feature type="region of interest" description="Disordered" evidence="11">
    <location>
        <begin position="542"/>
        <end position="566"/>
    </location>
</feature>
<dbReference type="SUPFAM" id="SSF47384">
    <property type="entry name" value="Homodimeric domain of signal transducing histidine kinase"/>
    <property type="match status" value="1"/>
</dbReference>